<protein>
    <submittedName>
        <fullName evidence="1">Uncharacterized protein</fullName>
    </submittedName>
</protein>
<evidence type="ECO:0000313" key="1">
    <source>
        <dbReference type="EMBL" id="CDZ24139.1"/>
    </source>
</evidence>
<reference evidence="2" key="1">
    <citation type="submission" date="2014-07" db="EMBL/GenBank/DDBJ databases">
        <authorList>
            <person name="Wibberg D."/>
        </authorList>
    </citation>
    <scope>NUCLEOTIDE SEQUENCE [LARGE SCALE GENOMIC DNA]</scope>
    <source>
        <strain evidence="2">DG5</strain>
    </source>
</reference>
<dbReference type="KEGG" id="ccel:CCDG5_1022"/>
<accession>A0A078KSM1</accession>
<keyword evidence="2" id="KW-1185">Reference proteome</keyword>
<dbReference type="AlphaFoldDB" id="A0A078KSM1"/>
<organism evidence="1 2">
    <name type="scientific">[Clostridium] cellulosi</name>
    <dbReference type="NCBI Taxonomy" id="29343"/>
    <lineage>
        <taxon>Bacteria</taxon>
        <taxon>Bacillati</taxon>
        <taxon>Bacillota</taxon>
        <taxon>Clostridia</taxon>
        <taxon>Eubacteriales</taxon>
        <taxon>Oscillospiraceae</taxon>
        <taxon>Oscillospiraceae incertae sedis</taxon>
    </lineage>
</organism>
<proteinExistence type="predicted"/>
<dbReference type="EMBL" id="LM995447">
    <property type="protein sequence ID" value="CDZ24139.1"/>
    <property type="molecule type" value="Genomic_DNA"/>
</dbReference>
<dbReference type="Proteomes" id="UP000032431">
    <property type="component" value="Chromosome I"/>
</dbReference>
<evidence type="ECO:0000313" key="2">
    <source>
        <dbReference type="Proteomes" id="UP000032431"/>
    </source>
</evidence>
<sequence length="74" mass="8619">MNDYPLDISEEENAGLKHPFLKAALYDSVKEFQDGPKILIRKSDERLTKKQIRTMIDINRQIAARTNFNKPQSK</sequence>
<dbReference type="HOGENOM" id="CLU_2681154_0_0_9"/>
<dbReference type="PATRIC" id="fig|29343.3.peg.1078"/>
<gene>
    <name evidence="1" type="ORF">CCDG5_1022</name>
</gene>
<name>A0A078KSM1_9FIRM</name>